<organism evidence="1 2">
    <name type="scientific">Propionibacterium australiense</name>
    <dbReference type="NCBI Taxonomy" id="119981"/>
    <lineage>
        <taxon>Bacteria</taxon>
        <taxon>Bacillati</taxon>
        <taxon>Actinomycetota</taxon>
        <taxon>Actinomycetes</taxon>
        <taxon>Propionibacteriales</taxon>
        <taxon>Propionibacteriaceae</taxon>
        <taxon>Propionibacterium</taxon>
    </lineage>
</organism>
<evidence type="ECO:0000313" key="1">
    <source>
        <dbReference type="EMBL" id="RLP08924.1"/>
    </source>
</evidence>
<dbReference type="EMBL" id="RCIW01000012">
    <property type="protein sequence ID" value="RLP08924.1"/>
    <property type="molecule type" value="Genomic_DNA"/>
</dbReference>
<sequence>MDAWHWAAWLCDTKTGRIGPRIPLLDGSKAEWLLNGTGTWTVVCDGDWLDTIPKRWWYPWASSLLVCHDAHDGAGWQPVLFGPATEMPAAKMGPDGEQGMPVTLTGKDIRAMLARRIITGWRDWQAPEGTWALQHESVTFDGMSLGTIAERIIAKACERYAGQLPIRPRAGHAQTGLARDDGHTRTYQAHNLSNNAVDKRLSELSEVIGGPDLAMRPVLEGDNPAQPDTVTVELWHGLDGQPQIPQRGLRIWDATAPRGGVTGLEVTTDSSGIYTRSWATGAGEDADILMDVRQNEQLMQAGMPLMEQVQAYQSISNHGPLLAHVDADLAAASRPVVQWTVQVDASQPGCRPVTDWQVGDRVRLVTPPTRATARLDQAPGLPHPPASQDLTVTTISASADLGEDTIKVKMQED</sequence>
<protein>
    <recommendedName>
        <fullName evidence="3">Minor tail protein</fullName>
    </recommendedName>
</protein>
<comment type="caution">
    <text evidence="1">The sequence shown here is derived from an EMBL/GenBank/DDBJ whole genome shotgun (WGS) entry which is preliminary data.</text>
</comment>
<evidence type="ECO:0008006" key="3">
    <source>
        <dbReference type="Google" id="ProtNLM"/>
    </source>
</evidence>
<proteinExistence type="predicted"/>
<gene>
    <name evidence="1" type="ORF">D7U36_08940</name>
</gene>
<dbReference type="AlphaFoldDB" id="A0A8B3FIR5"/>
<dbReference type="Proteomes" id="UP000279336">
    <property type="component" value="Unassembled WGS sequence"/>
</dbReference>
<evidence type="ECO:0000313" key="2">
    <source>
        <dbReference type="Proteomes" id="UP000279336"/>
    </source>
</evidence>
<reference evidence="1 2" key="1">
    <citation type="submission" date="2018-10" db="EMBL/GenBank/DDBJ databases">
        <title>Propionibacterium australiense Genome Sequencing and Assembly.</title>
        <authorList>
            <person name="Bernier A.-M."/>
            <person name="Bernard K."/>
        </authorList>
    </citation>
    <scope>NUCLEOTIDE SEQUENCE [LARGE SCALE GENOMIC DNA]</scope>
    <source>
        <strain evidence="1 2">NML98A078</strain>
    </source>
</reference>
<accession>A0A8B3FIR5</accession>
<name>A0A8B3FIR5_9ACTN</name>
<dbReference type="RefSeq" id="WP_121588217.1">
    <property type="nucleotide sequence ID" value="NZ_RCIW01000012.1"/>
</dbReference>